<dbReference type="CDD" id="cd02674">
    <property type="entry name" value="Peptidase_C19R"/>
    <property type="match status" value="1"/>
</dbReference>
<dbReference type="GO" id="GO:0004843">
    <property type="term" value="F:cysteine-type deubiquitinase activity"/>
    <property type="evidence" value="ECO:0007669"/>
    <property type="project" value="InterPro"/>
</dbReference>
<name>W7AFP3_9APIC</name>
<feature type="compositionally biased region" description="Basic and acidic residues" evidence="1">
    <location>
        <begin position="345"/>
        <end position="364"/>
    </location>
</feature>
<gene>
    <name evidence="4" type="ORF">C922_01481</name>
</gene>
<dbReference type="InterPro" id="IPR001394">
    <property type="entry name" value="Peptidase_C19_UCH"/>
</dbReference>
<dbReference type="RefSeq" id="XP_008815306.1">
    <property type="nucleotide sequence ID" value="XM_008817084.1"/>
</dbReference>
<reference evidence="4 5" key="1">
    <citation type="submission" date="2013-02" db="EMBL/GenBank/DDBJ databases">
        <title>The Genome Sequence of Plasmodium inui San Antonio 1.</title>
        <authorList>
            <consortium name="The Broad Institute Genome Sequencing Platform"/>
            <consortium name="The Broad Institute Genome Sequencing Center for Infectious Disease"/>
            <person name="Neafsey D."/>
            <person name="Cheeseman I."/>
            <person name="Volkman S."/>
            <person name="Adams J."/>
            <person name="Walker B."/>
            <person name="Young S.K."/>
            <person name="Zeng Q."/>
            <person name="Gargeya S."/>
            <person name="Fitzgerald M."/>
            <person name="Haas B."/>
            <person name="Abouelleil A."/>
            <person name="Alvarado L."/>
            <person name="Arachchi H.M."/>
            <person name="Berlin A.M."/>
            <person name="Chapman S.B."/>
            <person name="Dewar J."/>
            <person name="Goldberg J."/>
            <person name="Griggs A."/>
            <person name="Gujja S."/>
            <person name="Hansen M."/>
            <person name="Howarth C."/>
            <person name="Imamovic A."/>
            <person name="Larimer J."/>
            <person name="McCowan C."/>
            <person name="Murphy C."/>
            <person name="Neiman D."/>
            <person name="Pearson M."/>
            <person name="Priest M."/>
            <person name="Roberts A."/>
            <person name="Saif S."/>
            <person name="Shea T."/>
            <person name="Sisk P."/>
            <person name="Sykes S."/>
            <person name="Wortman J."/>
            <person name="Nusbaum C."/>
            <person name="Birren B."/>
        </authorList>
    </citation>
    <scope>NUCLEOTIDE SEQUENCE [LARGE SCALE GENOMIC DNA]</scope>
    <source>
        <strain evidence="4 5">San Antonio 1</strain>
    </source>
</reference>
<dbReference type="SUPFAM" id="SSF54001">
    <property type="entry name" value="Cysteine proteinases"/>
    <property type="match status" value="1"/>
</dbReference>
<proteinExistence type="predicted"/>
<dbReference type="Gene3D" id="3.30.2230.10">
    <property type="entry name" value="DUSP-like"/>
    <property type="match status" value="1"/>
</dbReference>
<evidence type="ECO:0000259" key="3">
    <source>
        <dbReference type="PROSITE" id="PS51283"/>
    </source>
</evidence>
<dbReference type="SUPFAM" id="SSF143791">
    <property type="entry name" value="DUSP-like"/>
    <property type="match status" value="1"/>
</dbReference>
<dbReference type="GO" id="GO:0016579">
    <property type="term" value="P:protein deubiquitination"/>
    <property type="evidence" value="ECO:0007669"/>
    <property type="project" value="InterPro"/>
</dbReference>
<evidence type="ECO:0000256" key="1">
    <source>
        <dbReference type="SAM" id="MobiDB-lite"/>
    </source>
</evidence>
<organism evidence="4 5">
    <name type="scientific">Plasmodium inui San Antonio 1</name>
    <dbReference type="NCBI Taxonomy" id="1237626"/>
    <lineage>
        <taxon>Eukaryota</taxon>
        <taxon>Sar</taxon>
        <taxon>Alveolata</taxon>
        <taxon>Apicomplexa</taxon>
        <taxon>Aconoidasida</taxon>
        <taxon>Haemosporida</taxon>
        <taxon>Plasmodiidae</taxon>
        <taxon>Plasmodium</taxon>
        <taxon>Plasmodium (Plasmodium)</taxon>
    </lineage>
</organism>
<feature type="compositionally biased region" description="Low complexity" evidence="1">
    <location>
        <begin position="1035"/>
        <end position="1056"/>
    </location>
</feature>
<protein>
    <submittedName>
        <fullName evidence="4">Uncharacterized protein</fullName>
    </submittedName>
</protein>
<feature type="region of interest" description="Disordered" evidence="1">
    <location>
        <begin position="702"/>
        <end position="1098"/>
    </location>
</feature>
<feature type="compositionally biased region" description="Basic and acidic residues" evidence="1">
    <location>
        <begin position="857"/>
        <end position="871"/>
    </location>
</feature>
<dbReference type="PANTHER" id="PTHR24006">
    <property type="entry name" value="UBIQUITIN CARBOXYL-TERMINAL HYDROLASE"/>
    <property type="match status" value="1"/>
</dbReference>
<feature type="compositionally biased region" description="Basic and acidic residues" evidence="1">
    <location>
        <begin position="705"/>
        <end position="724"/>
    </location>
</feature>
<feature type="domain" description="DUSP" evidence="3">
    <location>
        <begin position="421"/>
        <end position="538"/>
    </location>
</feature>
<dbReference type="InterPro" id="IPR006615">
    <property type="entry name" value="Pept_C19_DUSP"/>
</dbReference>
<dbReference type="Pfam" id="PF06337">
    <property type="entry name" value="DUSP"/>
    <property type="match status" value="1"/>
</dbReference>
<feature type="compositionally biased region" description="Polar residues" evidence="1">
    <location>
        <begin position="899"/>
        <end position="937"/>
    </location>
</feature>
<accession>W7AFP3</accession>
<evidence type="ECO:0000313" key="4">
    <source>
        <dbReference type="EMBL" id="EUD67869.1"/>
    </source>
</evidence>
<dbReference type="GO" id="GO:0005829">
    <property type="term" value="C:cytosol"/>
    <property type="evidence" value="ECO:0007669"/>
    <property type="project" value="TreeGrafter"/>
</dbReference>
<feature type="compositionally biased region" description="Polar residues" evidence="1">
    <location>
        <begin position="278"/>
        <end position="287"/>
    </location>
</feature>
<dbReference type="PROSITE" id="PS51283">
    <property type="entry name" value="DUSP"/>
    <property type="match status" value="1"/>
</dbReference>
<dbReference type="InterPro" id="IPR035927">
    <property type="entry name" value="DUSP-like_sf"/>
</dbReference>
<feature type="region of interest" description="Disordered" evidence="1">
    <location>
        <begin position="198"/>
        <end position="223"/>
    </location>
</feature>
<dbReference type="Proteomes" id="UP000030640">
    <property type="component" value="Unassembled WGS sequence"/>
</dbReference>
<dbReference type="InterPro" id="IPR050164">
    <property type="entry name" value="Peptidase_C19"/>
</dbReference>
<feature type="compositionally biased region" description="Basic and acidic residues" evidence="1">
    <location>
        <begin position="198"/>
        <end position="208"/>
    </location>
</feature>
<sequence>MIKDNKLTIENINYELINQVNVENEANKIYEIKKYADKTESYLNSDVAFEKPAYGIKNFMNNSHSVDSLEKGEMRPKNVPLQKQSVNYLNKANEETFDEINQRGSRSSGASFHADINDDIVTYVNKTRKDMDSSKDYKIGTCNNLSGVHILNDAHIHEREGVCGEAPSSKVKLATLNINSGADSAQNAASSIIQKCNREGSLDGRNDGNRSISSDRSNRHSVESINNLIDPIAGKRIITPGGAKSSSIHAHNENTPPAMTEQIFQQRKSENPMLNITNTHKNVNVDPTRTKEEAPKGNQDVTPKGNKLEIFKNYSHYEIMNVLCSNWNREISSESSPYPGGVPQSEEKMNDEKNPNEENDSAKVKVSTDDDLCHPSIYHFQIATHSENPNSSTKRREEILQLLLHNIETKNIDDIAKNLSFLKRMQQYFYQKYINIKFPNDSNDYHYYIHLDWFNKLKAFIFTPNGKFPGCITNYKLYNDEKSAKESASESISPYMLNKKDMKSNLKEGKDYICTNQYMWRFLHFLFRGGPCIKRNSNNIYDHYVPISNSDLMNKNIIYLMEPKYVDNLFSTFNYSNEELWSGTTHSRNSLEEAHKSLAGGVSPSALSSPCSTITAQTASASEAAREHRTKKCAHNYYEFLHFYGLKEKEYNSCFFLEYDQSHPRSMNKIIDLKSKHSYESLYSFYSNDTFSDSDIVHNAHGASRKNDLSELSKKETPSEKEKNGSNSSATSGPNQTEATSLENIDMGRGVLSPTHLSRSMSENVKNDSLGNNGGSSNGNGCSSNGNDGISNGNGGSSNGNGGTSNGNGGNNNGNSNNSNNNSNNSNNNKNNNNNNNNNTDNNNNNQKNAQEDDPQEDPKKRQEENQENAKEATPSRGVKKEKQSANATFSFGPKAIITTPNILSGNSTYKKSNASKDSTNKSGNQTDNRPNSSSKVLLNPPPKKNSLDYHSSNGNEIYKSCEEYNADNGEEASSNGYLTTTETESKGTTDNSVKSATSSLKDKDELEKDDHKMKKQEDAEKGTICKDENKQRMGNSCSDTSNGSSNSSDRNSASGAIPKKASTKKKDATAHDKRDKRKEEYEKNFNTNKKPIGAGGNKLLNRLNSTLNTANLMVKARSSYSSSSYRGSSSGSSIESSNDNSSNGSSNFSIRNYDVSNRSMYKDNERMENMMVPSNPKRESEFNNNSISIITTKEHPAGLINYSATCYINVVLQCLSINLKLIYTLQNYVTVKYKSMNFSSEDTDNMNSSFINKNFFTNTIPFNLFGNNNKKKDECLLLALSHKLFQLSKMHNKGKSLNVSKFLNLLNDKYPYLFEYNEQQDCHEFLLLVFDFIHNMMKVVDETVDKDNKIDYCLKKEQSIISDLFLGLIEEKITCSQCSYVNYVYQPVYNLSVNVFKKNAENNLNDNLVEYFKKEEVNSTCEKCKCKKMFKHSCVYKQPNILIVHLIRFLEDGSKIDNPIKFDVNDFTVQNVLKKKNGQYIENPKKYSLYGVIVHRGLNSNYGHYICYTKRRHSNGATVWYKFDDSIVTVVDVSEVESAKAYCLFYEAVN</sequence>
<feature type="compositionally biased region" description="Gly residues" evidence="1">
    <location>
        <begin position="792"/>
        <end position="812"/>
    </location>
</feature>
<evidence type="ECO:0000313" key="5">
    <source>
        <dbReference type="Proteomes" id="UP000030640"/>
    </source>
</evidence>
<dbReference type="VEuPathDB" id="PlasmoDB:C922_01481"/>
<feature type="compositionally biased region" description="Low complexity" evidence="1">
    <location>
        <begin position="980"/>
        <end position="990"/>
    </location>
</feature>
<feature type="compositionally biased region" description="Polar residues" evidence="1">
    <location>
        <begin position="755"/>
        <end position="764"/>
    </location>
</feature>
<feature type="region of interest" description="Disordered" evidence="1">
    <location>
        <begin position="1120"/>
        <end position="1150"/>
    </location>
</feature>
<dbReference type="InterPro" id="IPR038765">
    <property type="entry name" value="Papain-like_cys_pep_sf"/>
</dbReference>
<feature type="compositionally biased region" description="Low complexity" evidence="1">
    <location>
        <begin position="813"/>
        <end position="846"/>
    </location>
</feature>
<dbReference type="GO" id="GO:0005634">
    <property type="term" value="C:nucleus"/>
    <property type="evidence" value="ECO:0007669"/>
    <property type="project" value="TreeGrafter"/>
</dbReference>
<feature type="compositionally biased region" description="Low complexity" evidence="1">
    <location>
        <begin position="779"/>
        <end position="791"/>
    </location>
</feature>
<dbReference type="GeneID" id="20036755"/>
<dbReference type="PROSITE" id="PS50235">
    <property type="entry name" value="USP_3"/>
    <property type="match status" value="1"/>
</dbReference>
<dbReference type="Gene3D" id="3.90.70.10">
    <property type="entry name" value="Cysteine proteinases"/>
    <property type="match status" value="1"/>
</dbReference>
<feature type="domain" description="USP" evidence="2">
    <location>
        <begin position="1198"/>
        <end position="1550"/>
    </location>
</feature>
<dbReference type="Pfam" id="PF00443">
    <property type="entry name" value="UCH"/>
    <property type="match status" value="1"/>
</dbReference>
<dbReference type="InterPro" id="IPR018200">
    <property type="entry name" value="USP_CS"/>
</dbReference>
<dbReference type="InterPro" id="IPR028889">
    <property type="entry name" value="USP"/>
</dbReference>
<feature type="compositionally biased region" description="Basic and acidic residues" evidence="1">
    <location>
        <begin position="1001"/>
        <end position="1032"/>
    </location>
</feature>
<feature type="region of interest" description="Disordered" evidence="1">
    <location>
        <begin position="278"/>
        <end position="304"/>
    </location>
</feature>
<keyword evidence="5" id="KW-1185">Reference proteome</keyword>
<feature type="compositionally biased region" description="Basic and acidic residues" evidence="1">
    <location>
        <begin position="1065"/>
        <end position="1084"/>
    </location>
</feature>
<feature type="compositionally biased region" description="Polar residues" evidence="1">
    <location>
        <begin position="991"/>
        <end position="1000"/>
    </location>
</feature>
<feature type="region of interest" description="Disordered" evidence="1">
    <location>
        <begin position="333"/>
        <end position="364"/>
    </location>
</feature>
<dbReference type="PROSITE" id="PS00973">
    <property type="entry name" value="USP_2"/>
    <property type="match status" value="1"/>
</dbReference>
<evidence type="ECO:0000259" key="2">
    <source>
        <dbReference type="PROSITE" id="PS50235"/>
    </source>
</evidence>
<dbReference type="EMBL" id="KI965464">
    <property type="protein sequence ID" value="EUD67869.1"/>
    <property type="molecule type" value="Genomic_DNA"/>
</dbReference>
<feature type="compositionally biased region" description="Polar residues" evidence="1">
    <location>
        <begin position="725"/>
        <end position="743"/>
    </location>
</feature>
<dbReference type="SMART" id="SM00695">
    <property type="entry name" value="DUSP"/>
    <property type="match status" value="1"/>
</dbReference>
<dbReference type="OrthoDB" id="420187at2759"/>